<dbReference type="InterPro" id="IPR012302">
    <property type="entry name" value="Malic_NAD-bd"/>
</dbReference>
<feature type="domain" description="Malic enzyme NAD-binding" evidence="2">
    <location>
        <begin position="1"/>
        <end position="181"/>
    </location>
</feature>
<gene>
    <name evidence="3" type="ORF">HFQ381_LOCUS33611</name>
</gene>
<dbReference type="PANTHER" id="PTHR23406">
    <property type="entry name" value="MALIC ENZYME-RELATED"/>
    <property type="match status" value="1"/>
</dbReference>
<proteinExistence type="predicted"/>
<name>A0A821C3R5_9BILA</name>
<evidence type="ECO:0000313" key="3">
    <source>
        <dbReference type="EMBL" id="CAF4602789.1"/>
    </source>
</evidence>
<organism evidence="3 4">
    <name type="scientific">Rotaria socialis</name>
    <dbReference type="NCBI Taxonomy" id="392032"/>
    <lineage>
        <taxon>Eukaryota</taxon>
        <taxon>Metazoa</taxon>
        <taxon>Spiralia</taxon>
        <taxon>Gnathifera</taxon>
        <taxon>Rotifera</taxon>
        <taxon>Eurotatoria</taxon>
        <taxon>Bdelloidea</taxon>
        <taxon>Philodinida</taxon>
        <taxon>Philodinidae</taxon>
        <taxon>Rotaria</taxon>
    </lineage>
</organism>
<accession>A0A821C3R5</accession>
<dbReference type="Gene3D" id="3.40.50.720">
    <property type="entry name" value="NAD(P)-binding Rossmann-like Domain"/>
    <property type="match status" value="1"/>
</dbReference>
<dbReference type="EMBL" id="CAJOBO010011027">
    <property type="protein sequence ID" value="CAF4602789.1"/>
    <property type="molecule type" value="Genomic_DNA"/>
</dbReference>
<reference evidence="3" key="1">
    <citation type="submission" date="2021-02" db="EMBL/GenBank/DDBJ databases">
        <authorList>
            <person name="Nowell W R."/>
        </authorList>
    </citation>
    <scope>NUCLEOTIDE SEQUENCE</scope>
</reference>
<dbReference type="GO" id="GO:0004473">
    <property type="term" value="F:malate dehydrogenase (decarboxylating) (NADP+) activity"/>
    <property type="evidence" value="ECO:0007669"/>
    <property type="project" value="TreeGrafter"/>
</dbReference>
<feature type="binding site" evidence="1">
    <location>
        <position position="68"/>
    </location>
    <ligand>
        <name>(S)-malate</name>
        <dbReference type="ChEBI" id="CHEBI:15589"/>
    </ligand>
</feature>
<dbReference type="PANTHER" id="PTHR23406:SF90">
    <property type="entry name" value="MALIC ENZYME-RELATED"/>
    <property type="match status" value="1"/>
</dbReference>
<comment type="caution">
    <text evidence="3">The sequence shown here is derived from an EMBL/GenBank/DDBJ whole genome shotgun (WGS) entry which is preliminary data.</text>
</comment>
<feature type="non-terminal residue" evidence="3">
    <location>
        <position position="222"/>
    </location>
</feature>
<dbReference type="AlphaFoldDB" id="A0A821C3R5"/>
<evidence type="ECO:0000313" key="4">
    <source>
        <dbReference type="Proteomes" id="UP000663851"/>
    </source>
</evidence>
<sequence length="222" mass="24627">NRPTGGLNEEKKRYAHELESIIQLSDIVDAIKPTFLIGAAGQGPAFTREILEKMASFNKHPVIFALSNPTSKAECTAQEAYEATNGKCVFASGSPFPNVEYQGKTYIPGQGNNSYIFPGVGLAVVICRIRHIPEELFYIAAKTLSDLVTEEDLAIGLVYPSLEKIHDVSRSIAVSLAEYAYEHNLAALYPKPENLDQFIKSNQYTANYQDVLPSKWDWPKLN</sequence>
<dbReference type="GO" id="GO:0006108">
    <property type="term" value="P:malate metabolic process"/>
    <property type="evidence" value="ECO:0007669"/>
    <property type="project" value="TreeGrafter"/>
</dbReference>
<protein>
    <recommendedName>
        <fullName evidence="2">Malic enzyme NAD-binding domain-containing protein</fullName>
    </recommendedName>
</protein>
<dbReference type="SUPFAM" id="SSF51735">
    <property type="entry name" value="NAD(P)-binding Rossmann-fold domains"/>
    <property type="match status" value="1"/>
</dbReference>
<dbReference type="PIRSF" id="PIRSF000106">
    <property type="entry name" value="ME"/>
    <property type="match status" value="1"/>
</dbReference>
<dbReference type="InterPro" id="IPR036291">
    <property type="entry name" value="NAD(P)-bd_dom_sf"/>
</dbReference>
<dbReference type="Pfam" id="PF03949">
    <property type="entry name" value="Malic_M"/>
    <property type="match status" value="1"/>
</dbReference>
<dbReference type="SMART" id="SM00919">
    <property type="entry name" value="Malic_M"/>
    <property type="match status" value="1"/>
</dbReference>
<dbReference type="InterPro" id="IPR001891">
    <property type="entry name" value="Malic_OxRdtase"/>
</dbReference>
<evidence type="ECO:0000259" key="2">
    <source>
        <dbReference type="SMART" id="SM00919"/>
    </source>
</evidence>
<dbReference type="GO" id="GO:0051287">
    <property type="term" value="F:NAD binding"/>
    <property type="evidence" value="ECO:0007669"/>
    <property type="project" value="InterPro"/>
</dbReference>
<dbReference type="Proteomes" id="UP000663851">
    <property type="component" value="Unassembled WGS sequence"/>
</dbReference>
<evidence type="ECO:0000256" key="1">
    <source>
        <dbReference type="PIRSR" id="PIRSR000106-2"/>
    </source>
</evidence>
<feature type="binding site" evidence="1">
    <location>
        <position position="112"/>
    </location>
    <ligand>
        <name>(S)-malate</name>
        <dbReference type="ChEBI" id="CHEBI:15589"/>
    </ligand>
</feature>